<organism evidence="1 2">
    <name type="scientific">Dioszegia hungarica</name>
    <dbReference type="NCBI Taxonomy" id="4972"/>
    <lineage>
        <taxon>Eukaryota</taxon>
        <taxon>Fungi</taxon>
        <taxon>Dikarya</taxon>
        <taxon>Basidiomycota</taxon>
        <taxon>Agaricomycotina</taxon>
        <taxon>Tremellomycetes</taxon>
        <taxon>Tremellales</taxon>
        <taxon>Bulleribasidiaceae</taxon>
        <taxon>Dioszegia</taxon>
    </lineage>
</organism>
<protein>
    <submittedName>
        <fullName evidence="1">Uncharacterized protein</fullName>
    </submittedName>
</protein>
<dbReference type="Proteomes" id="UP001164286">
    <property type="component" value="Unassembled WGS sequence"/>
</dbReference>
<gene>
    <name evidence="1" type="ORF">MKK02DRAFT_40026</name>
</gene>
<evidence type="ECO:0000313" key="1">
    <source>
        <dbReference type="EMBL" id="KAI9639704.1"/>
    </source>
</evidence>
<comment type="caution">
    <text evidence="1">The sequence shown here is derived from an EMBL/GenBank/DDBJ whole genome shotgun (WGS) entry which is preliminary data.</text>
</comment>
<dbReference type="EMBL" id="JAKWFO010000001">
    <property type="protein sequence ID" value="KAI9639704.1"/>
    <property type="molecule type" value="Genomic_DNA"/>
</dbReference>
<evidence type="ECO:0000313" key="2">
    <source>
        <dbReference type="Proteomes" id="UP001164286"/>
    </source>
</evidence>
<reference evidence="1" key="1">
    <citation type="journal article" date="2022" name="G3 (Bethesda)">
        <title>High quality genome of the basidiomycete yeast Dioszegia hungarica PDD-24b-2 isolated from cloud water.</title>
        <authorList>
            <person name="Jarrige D."/>
            <person name="Haridas S."/>
            <person name="Bleykasten-Grosshans C."/>
            <person name="Joly M."/>
            <person name="Nadalig T."/>
            <person name="Sancelme M."/>
            <person name="Vuilleumier S."/>
            <person name="Grigoriev I.V."/>
            <person name="Amato P."/>
            <person name="Bringel F."/>
        </authorList>
    </citation>
    <scope>NUCLEOTIDE SEQUENCE</scope>
    <source>
        <strain evidence="1">PDD-24b-2</strain>
    </source>
</reference>
<accession>A0AA38LZ44</accession>
<dbReference type="AlphaFoldDB" id="A0AA38LZ44"/>
<dbReference type="RefSeq" id="XP_052949481.1">
    <property type="nucleotide sequence ID" value="XM_053090904.1"/>
</dbReference>
<keyword evidence="2" id="KW-1185">Reference proteome</keyword>
<sequence>MPPSSEQPSLNDLAKVPLTTAQALIAQLLDMHPEDAPYISAIITSQTVPPPPSPPLPIELEYFRPMIRTVSDTIDRPSSSAKEIANRIFGAIHVIEKTCTRAAVGDTLLHTGAFLALCDIAALLGDPKARKEELGTYMGDMIVEAVVEGMGTVMGGMKGRGEATGRAMRGLEKVIGVYKRAGYDAGAMERKKPQWR</sequence>
<dbReference type="GeneID" id="77730109"/>
<proteinExistence type="predicted"/>
<name>A0AA38LZ44_9TREE</name>